<reference evidence="1 2" key="1">
    <citation type="submission" date="2023-04" db="EMBL/GenBank/DDBJ databases">
        <title>A novel bacteria isolated from coastal sediment.</title>
        <authorList>
            <person name="Liu X.-J."/>
            <person name="Du Z.-J."/>
        </authorList>
    </citation>
    <scope>NUCLEOTIDE SEQUENCE [LARGE SCALE GENOMIC DNA]</scope>
    <source>
        <strain evidence="1 2">SDUM461004</strain>
    </source>
</reference>
<proteinExistence type="predicted"/>
<sequence>MERFFALKNSDLNVRGRAFGFGWEVFLRKVNVRLNAAKLILRKFDKSLAGAAGSGGRMVWVLAAKCFSLGLCSAWAAHALTGAVHSTLDVGRWLLAPCSPIGFLLRSSSYGGRAGGRVGGHDAGQAVDKRRLWCGRHK</sequence>
<dbReference type="EMBL" id="JARXIC010000058">
    <property type="protein sequence ID" value="MDQ8196271.1"/>
    <property type="molecule type" value="Genomic_DNA"/>
</dbReference>
<dbReference type="RefSeq" id="WP_308986707.1">
    <property type="nucleotide sequence ID" value="NZ_JARXIC010000058.1"/>
</dbReference>
<accession>A0ABU1ANA5</accession>
<organism evidence="1 2">
    <name type="scientific">Thalassobacterium sedimentorum</name>
    <dbReference type="NCBI Taxonomy" id="3041258"/>
    <lineage>
        <taxon>Bacteria</taxon>
        <taxon>Pseudomonadati</taxon>
        <taxon>Verrucomicrobiota</taxon>
        <taxon>Opitutia</taxon>
        <taxon>Puniceicoccales</taxon>
        <taxon>Coraliomargaritaceae</taxon>
        <taxon>Thalassobacterium</taxon>
    </lineage>
</organism>
<name>A0ABU1ANA5_9BACT</name>
<evidence type="ECO:0000313" key="2">
    <source>
        <dbReference type="Proteomes" id="UP001243717"/>
    </source>
</evidence>
<comment type="caution">
    <text evidence="1">The sequence shown here is derived from an EMBL/GenBank/DDBJ whole genome shotgun (WGS) entry which is preliminary data.</text>
</comment>
<gene>
    <name evidence="1" type="ORF">QEH59_17685</name>
</gene>
<protein>
    <submittedName>
        <fullName evidence="1">Uncharacterized protein</fullName>
    </submittedName>
</protein>
<evidence type="ECO:0000313" key="1">
    <source>
        <dbReference type="EMBL" id="MDQ8196271.1"/>
    </source>
</evidence>
<keyword evidence="2" id="KW-1185">Reference proteome</keyword>
<dbReference type="Proteomes" id="UP001243717">
    <property type="component" value="Unassembled WGS sequence"/>
</dbReference>